<dbReference type="EMBL" id="CP000697">
    <property type="protein sequence ID" value="ABQ32021.1"/>
    <property type="molecule type" value="Genomic_DNA"/>
</dbReference>
<dbReference type="HOGENOM" id="CLU_2447918_0_0_5"/>
<protein>
    <recommendedName>
        <fullName evidence="4">Transposase</fullName>
    </recommendedName>
</protein>
<dbReference type="KEGG" id="acr:Acry_2831"/>
<dbReference type="STRING" id="349163.Acry_2831"/>
<keyword evidence="3" id="KW-1185">Reference proteome</keyword>
<organism evidence="2 3">
    <name type="scientific">Acidiphilium cryptum (strain JF-5)</name>
    <dbReference type="NCBI Taxonomy" id="349163"/>
    <lineage>
        <taxon>Bacteria</taxon>
        <taxon>Pseudomonadati</taxon>
        <taxon>Pseudomonadota</taxon>
        <taxon>Alphaproteobacteria</taxon>
        <taxon>Acetobacterales</taxon>
        <taxon>Acidocellaceae</taxon>
        <taxon>Acidiphilium</taxon>
    </lineage>
</organism>
<evidence type="ECO:0000313" key="2">
    <source>
        <dbReference type="EMBL" id="ABQ32021.1"/>
    </source>
</evidence>
<name>A5G2D9_ACICJ</name>
<evidence type="ECO:0000256" key="1">
    <source>
        <dbReference type="SAM" id="MobiDB-lite"/>
    </source>
</evidence>
<feature type="compositionally biased region" description="Low complexity" evidence="1">
    <location>
        <begin position="59"/>
        <end position="73"/>
    </location>
</feature>
<evidence type="ECO:0000313" key="3">
    <source>
        <dbReference type="Proteomes" id="UP000000245"/>
    </source>
</evidence>
<feature type="compositionally biased region" description="Basic residues" evidence="1">
    <location>
        <begin position="79"/>
        <end position="89"/>
    </location>
</feature>
<accession>A5G2D9</accession>
<sequence length="89" mass="9490">MKDGPPVRSGDVARRKRGTTPAIRHELRRHAAIEPVIGHMKTDGHLGRNFLLGVTGMPSTPSSQASATTSVASIESRSPGRRLGRPNIA</sequence>
<proteinExistence type="predicted"/>
<feature type="region of interest" description="Disordered" evidence="1">
    <location>
        <begin position="55"/>
        <end position="89"/>
    </location>
</feature>
<dbReference type="eggNOG" id="COG3039">
    <property type="taxonomic scope" value="Bacteria"/>
</dbReference>
<feature type="region of interest" description="Disordered" evidence="1">
    <location>
        <begin position="1"/>
        <end position="22"/>
    </location>
</feature>
<evidence type="ECO:0008006" key="4">
    <source>
        <dbReference type="Google" id="ProtNLM"/>
    </source>
</evidence>
<dbReference type="Proteomes" id="UP000000245">
    <property type="component" value="Chromosome"/>
</dbReference>
<dbReference type="AlphaFoldDB" id="A5G2D9"/>
<gene>
    <name evidence="2" type="ordered locus">Acry_2831</name>
</gene>
<reference evidence="2 3" key="1">
    <citation type="submission" date="2007-05" db="EMBL/GenBank/DDBJ databases">
        <title>Complete sequence of chromosome of Acidiphilium cryptum JF-5.</title>
        <authorList>
            <consortium name="US DOE Joint Genome Institute"/>
            <person name="Copeland A."/>
            <person name="Lucas S."/>
            <person name="Lapidus A."/>
            <person name="Barry K."/>
            <person name="Detter J.C."/>
            <person name="Glavina del Rio T."/>
            <person name="Hammon N."/>
            <person name="Israni S."/>
            <person name="Dalin E."/>
            <person name="Tice H."/>
            <person name="Pitluck S."/>
            <person name="Sims D."/>
            <person name="Brettin T."/>
            <person name="Bruce D."/>
            <person name="Han C."/>
            <person name="Schmutz J."/>
            <person name="Larimer F."/>
            <person name="Land M."/>
            <person name="Hauser L."/>
            <person name="Kyrpides N."/>
            <person name="Kim E."/>
            <person name="Magnuson T."/>
            <person name="Richardson P."/>
        </authorList>
    </citation>
    <scope>NUCLEOTIDE SEQUENCE [LARGE SCALE GENOMIC DNA]</scope>
    <source>
        <strain evidence="2 3">JF-5</strain>
    </source>
</reference>